<gene>
    <name evidence="1" type="ORF">Vretimale_16883</name>
</gene>
<proteinExistence type="predicted"/>
<evidence type="ECO:0000313" key="2">
    <source>
        <dbReference type="Proteomes" id="UP000722791"/>
    </source>
</evidence>
<dbReference type="Proteomes" id="UP000722791">
    <property type="component" value="Unassembled WGS sequence"/>
</dbReference>
<comment type="caution">
    <text evidence="1">The sequence shown here is derived from an EMBL/GenBank/DDBJ whole genome shotgun (WGS) entry which is preliminary data.</text>
</comment>
<dbReference type="EMBL" id="BNCQ01000052">
    <property type="protein sequence ID" value="GIM13816.1"/>
    <property type="molecule type" value="Genomic_DNA"/>
</dbReference>
<evidence type="ECO:0000313" key="1">
    <source>
        <dbReference type="EMBL" id="GIM13816.1"/>
    </source>
</evidence>
<dbReference type="AlphaFoldDB" id="A0A8J4GTZ7"/>
<name>A0A8J4GTZ7_9CHLO</name>
<accession>A0A8J4GTZ7</accession>
<organism evidence="1 2">
    <name type="scientific">Volvox reticuliferus</name>
    <dbReference type="NCBI Taxonomy" id="1737510"/>
    <lineage>
        <taxon>Eukaryota</taxon>
        <taxon>Viridiplantae</taxon>
        <taxon>Chlorophyta</taxon>
        <taxon>core chlorophytes</taxon>
        <taxon>Chlorophyceae</taxon>
        <taxon>CS clade</taxon>
        <taxon>Chlamydomonadales</taxon>
        <taxon>Volvocaceae</taxon>
        <taxon>Volvox</taxon>
    </lineage>
</organism>
<feature type="non-terminal residue" evidence="1">
    <location>
        <position position="1"/>
    </location>
</feature>
<reference evidence="1" key="1">
    <citation type="journal article" date="2021" name="Proc. Natl. Acad. Sci. U.S.A.">
        <title>Three genomes in the algal genus Volvox reveal the fate of a haploid sex-determining region after a transition to homothallism.</title>
        <authorList>
            <person name="Yamamoto K."/>
            <person name="Hamaji T."/>
            <person name="Kawai-Toyooka H."/>
            <person name="Matsuzaki R."/>
            <person name="Takahashi F."/>
            <person name="Nishimura Y."/>
            <person name="Kawachi M."/>
            <person name="Noguchi H."/>
            <person name="Minakuchi Y."/>
            <person name="Umen J.G."/>
            <person name="Toyoda A."/>
            <person name="Nozaki H."/>
        </authorList>
    </citation>
    <scope>NUCLEOTIDE SEQUENCE</scope>
    <source>
        <strain evidence="1">NIES-3785</strain>
    </source>
</reference>
<feature type="non-terminal residue" evidence="1">
    <location>
        <position position="283"/>
    </location>
</feature>
<sequence length="283" mass="29112">AASEIVASPAPAGIQRQDSSAKVILIGAIFSRAGASATEAVTLTTDANTSAVSTAGYVPDTLSSSDELVKLALPLRITARQQRHGLAAASGSINGPNKVAAATLRGLPPPVLLSPPRIQPPASRITQPAGAATTTTLQWEVVRAADRLSLQAVPPSPSKLVSAVDITALPSASPLLPAPPRAFRRLPHRHASFADIMHRLRREDRQPPPAVLVKEGGPAAVAAAATTAAAAADKRRTFFNRGLRPNNFLDDPKSSEVSVDIPAATAAASAGAPRTKRSMSITG</sequence>
<protein>
    <submittedName>
        <fullName evidence="1">Uncharacterized protein</fullName>
    </submittedName>
</protein>